<evidence type="ECO:0000256" key="3">
    <source>
        <dbReference type="ARBA" id="ARBA00022448"/>
    </source>
</evidence>
<keyword evidence="12" id="KW-1185">Reference proteome</keyword>
<keyword evidence="8" id="KW-0407">Ion channel</keyword>
<protein>
    <recommendedName>
        <fullName evidence="13">Aluminum-activated malate transporter</fullName>
    </recommendedName>
</protein>
<dbReference type="GO" id="GO:0034220">
    <property type="term" value="P:monoatomic ion transmembrane transport"/>
    <property type="evidence" value="ECO:0007669"/>
    <property type="project" value="UniProtKB-KW"/>
</dbReference>
<comment type="subcellular location">
    <subcellularLocation>
        <location evidence="1">Membrane</location>
        <topology evidence="1">Multi-pass membrane protein</topology>
    </subcellularLocation>
</comment>
<evidence type="ECO:0000256" key="4">
    <source>
        <dbReference type="ARBA" id="ARBA00022692"/>
    </source>
</evidence>
<accession>A0AAP0MDJ7</accession>
<evidence type="ECO:0000256" key="7">
    <source>
        <dbReference type="ARBA" id="ARBA00023136"/>
    </source>
</evidence>
<evidence type="ECO:0000256" key="8">
    <source>
        <dbReference type="ARBA" id="ARBA00023303"/>
    </source>
</evidence>
<proteinExistence type="inferred from homology"/>
<organism evidence="11 12">
    <name type="scientific">Citrus x changshan-huyou</name>
    <dbReference type="NCBI Taxonomy" id="2935761"/>
    <lineage>
        <taxon>Eukaryota</taxon>
        <taxon>Viridiplantae</taxon>
        <taxon>Streptophyta</taxon>
        <taxon>Embryophyta</taxon>
        <taxon>Tracheophyta</taxon>
        <taxon>Spermatophyta</taxon>
        <taxon>Magnoliopsida</taxon>
        <taxon>eudicotyledons</taxon>
        <taxon>Gunneridae</taxon>
        <taxon>Pentapetalae</taxon>
        <taxon>rosids</taxon>
        <taxon>malvids</taxon>
        <taxon>Sapindales</taxon>
        <taxon>Rutaceae</taxon>
        <taxon>Aurantioideae</taxon>
        <taxon>Citrus</taxon>
    </lineage>
</organism>
<evidence type="ECO:0000256" key="9">
    <source>
        <dbReference type="SAM" id="MobiDB-lite"/>
    </source>
</evidence>
<evidence type="ECO:0008006" key="13">
    <source>
        <dbReference type="Google" id="ProtNLM"/>
    </source>
</evidence>
<feature type="transmembrane region" description="Helical" evidence="10">
    <location>
        <begin position="209"/>
        <end position="230"/>
    </location>
</feature>
<dbReference type="GO" id="GO:0016020">
    <property type="term" value="C:membrane"/>
    <property type="evidence" value="ECO:0007669"/>
    <property type="project" value="UniProtKB-SubCell"/>
</dbReference>
<dbReference type="Proteomes" id="UP001428341">
    <property type="component" value="Unassembled WGS sequence"/>
</dbReference>
<comment type="similarity">
    <text evidence="2">Belongs to the aromatic acid exporter (TC 2.A.85) family.</text>
</comment>
<feature type="region of interest" description="Disordered" evidence="9">
    <location>
        <begin position="472"/>
        <end position="505"/>
    </location>
</feature>
<feature type="transmembrane region" description="Helical" evidence="10">
    <location>
        <begin position="147"/>
        <end position="166"/>
    </location>
</feature>
<gene>
    <name evidence="11" type="ORF">WN944_017392</name>
</gene>
<evidence type="ECO:0000256" key="2">
    <source>
        <dbReference type="ARBA" id="ARBA00007079"/>
    </source>
</evidence>
<evidence type="ECO:0000313" key="12">
    <source>
        <dbReference type="Proteomes" id="UP001428341"/>
    </source>
</evidence>
<name>A0AAP0MDJ7_9ROSI</name>
<dbReference type="EMBL" id="JBCGBO010000005">
    <property type="protein sequence ID" value="KAK9202182.1"/>
    <property type="molecule type" value="Genomic_DNA"/>
</dbReference>
<keyword evidence="4 10" id="KW-0812">Transmembrane</keyword>
<keyword evidence="6" id="KW-0406">Ion transport</keyword>
<keyword evidence="5 10" id="KW-1133">Transmembrane helix</keyword>
<comment type="caution">
    <text evidence="11">The sequence shown here is derived from an EMBL/GenBank/DDBJ whole genome shotgun (WGS) entry which is preliminary data.</text>
</comment>
<reference evidence="11 12" key="1">
    <citation type="submission" date="2024-05" db="EMBL/GenBank/DDBJ databases">
        <title>Haplotype-resolved chromosome-level genome assembly of Huyou (Citrus changshanensis).</title>
        <authorList>
            <person name="Miao C."/>
            <person name="Chen W."/>
            <person name="Wu Y."/>
            <person name="Wang L."/>
            <person name="Zhao S."/>
            <person name="Grierson D."/>
            <person name="Xu C."/>
            <person name="Chen K."/>
        </authorList>
    </citation>
    <scope>NUCLEOTIDE SEQUENCE [LARGE SCALE GENOMIC DNA]</scope>
    <source>
        <strain evidence="11">01-14</strain>
        <tissue evidence="11">Leaf</tissue>
    </source>
</reference>
<dbReference type="Pfam" id="PF11744">
    <property type="entry name" value="ALMT"/>
    <property type="match status" value="1"/>
</dbReference>
<feature type="transmembrane region" description="Helical" evidence="10">
    <location>
        <begin position="97"/>
        <end position="116"/>
    </location>
</feature>
<dbReference type="AlphaFoldDB" id="A0AAP0MDJ7"/>
<keyword evidence="7 10" id="KW-0472">Membrane</keyword>
<keyword evidence="3" id="KW-0813">Transport</keyword>
<feature type="transmembrane region" description="Helical" evidence="10">
    <location>
        <begin position="178"/>
        <end position="197"/>
    </location>
</feature>
<evidence type="ECO:0000256" key="5">
    <source>
        <dbReference type="ARBA" id="ARBA00022989"/>
    </source>
</evidence>
<dbReference type="GO" id="GO:0015743">
    <property type="term" value="P:malate transport"/>
    <property type="evidence" value="ECO:0007669"/>
    <property type="project" value="InterPro"/>
</dbReference>
<dbReference type="InterPro" id="IPR020966">
    <property type="entry name" value="ALMT"/>
</dbReference>
<evidence type="ECO:0000256" key="1">
    <source>
        <dbReference type="ARBA" id="ARBA00004141"/>
    </source>
</evidence>
<feature type="transmembrane region" description="Helical" evidence="10">
    <location>
        <begin position="123"/>
        <end position="141"/>
    </location>
</feature>
<evidence type="ECO:0000256" key="6">
    <source>
        <dbReference type="ARBA" id="ARBA00023065"/>
    </source>
</evidence>
<dbReference type="PANTHER" id="PTHR31086">
    <property type="entry name" value="ALUMINUM-ACTIVATED MALATE TRANSPORTER 10"/>
    <property type="match status" value="1"/>
</dbReference>
<sequence length="505" mass="55789">MGKEASRKLEWRINVSDGVSERLEPETGAILRAWTWLKRLMVGGFILKICKFLEKAWNLAVDEPKKVIHGLKVGLAVSLVSLFYYMRPLYDGVGGNAMWAVMTVVVVFESSVGATLGKCINRAIGTFLAGSLGVGVHWIAFHSGKNLEPIVLGISLFLLASAATFSRFMPTIKARFDYGIMIFILTFSLVSVSGYRVDRLLELAQQRLSTIAIGASICIIISMLFCPMWAGDELHLLICQNLEKLAHSLDECVVEYFRHNKTSTARDEACSKKMQGYRCALNSKATEELKANFARWEPAHGRFSFRHPWKQYLKIGASIRNCAYCIETLHGCVDSKTQAPPHLKRHLKNICMRLSSSSSNVLQELATAMKTMKQSSKINFSVGEMNFAVQELKHALISLPNHNISIKNPSPSTVEASGNCNTGPITSIRASSSFMEILPLATLASLLIENAAKIEVIVNGVNELAVLAEFKPTTDNKKSKSNQSTKKLTSDNQDPETVETTPPKV</sequence>
<evidence type="ECO:0000256" key="10">
    <source>
        <dbReference type="SAM" id="Phobius"/>
    </source>
</evidence>
<evidence type="ECO:0000313" key="11">
    <source>
        <dbReference type="EMBL" id="KAK9202182.1"/>
    </source>
</evidence>